<name>A0ABN3KBT5_9ACTN</name>
<proteinExistence type="predicted"/>
<accession>A0ABN3KBT5</accession>
<protein>
    <recommendedName>
        <fullName evidence="2">Tc1-like transposase DDE domain-containing protein</fullName>
    </recommendedName>
</protein>
<evidence type="ECO:0000256" key="1">
    <source>
        <dbReference type="SAM" id="MobiDB-lite"/>
    </source>
</evidence>
<reference evidence="3 4" key="1">
    <citation type="journal article" date="2019" name="Int. J. Syst. Evol. Microbiol.">
        <title>The Global Catalogue of Microorganisms (GCM) 10K type strain sequencing project: providing services to taxonomists for standard genome sequencing and annotation.</title>
        <authorList>
            <consortium name="The Broad Institute Genomics Platform"/>
            <consortium name="The Broad Institute Genome Sequencing Center for Infectious Disease"/>
            <person name="Wu L."/>
            <person name="Ma J."/>
        </authorList>
    </citation>
    <scope>NUCLEOTIDE SEQUENCE [LARGE SCALE GENOMIC DNA]</scope>
    <source>
        <strain evidence="3 4">JCM 6305</strain>
    </source>
</reference>
<sequence>MNHQVRFGDRVSEVAQALRSIRAARPDGVPIHMVLDHLSAYLNRRIRRWADRNKAELCFTPTHASWADPIEAHFGPLRQFTLANSNHPNHTVRTRAPHAYLRRRNANARHPDVLAAQRRERARIRSEKHIRRRCVPWSGPVLRGARCARASGPGGESCGHRPSSSAGASARQSAVSGGQPQRARQAGRSAEVDLTGWSVPHH</sequence>
<dbReference type="Proteomes" id="UP001501638">
    <property type="component" value="Unassembled WGS sequence"/>
</dbReference>
<gene>
    <name evidence="3" type="ORF">GCM10010405_44040</name>
</gene>
<feature type="domain" description="Tc1-like transposase DDE" evidence="2">
    <location>
        <begin position="14"/>
        <end position="86"/>
    </location>
</feature>
<evidence type="ECO:0000313" key="4">
    <source>
        <dbReference type="Proteomes" id="UP001501638"/>
    </source>
</evidence>
<keyword evidence="4" id="KW-1185">Reference proteome</keyword>
<dbReference type="InterPro" id="IPR038717">
    <property type="entry name" value="Tc1-like_DDE_dom"/>
</dbReference>
<evidence type="ECO:0000259" key="2">
    <source>
        <dbReference type="Pfam" id="PF13358"/>
    </source>
</evidence>
<evidence type="ECO:0000313" key="3">
    <source>
        <dbReference type="EMBL" id="GAA2455214.1"/>
    </source>
</evidence>
<dbReference type="EMBL" id="BAAASZ010000030">
    <property type="protein sequence ID" value="GAA2455214.1"/>
    <property type="molecule type" value="Genomic_DNA"/>
</dbReference>
<feature type="region of interest" description="Disordered" evidence="1">
    <location>
        <begin position="148"/>
        <end position="202"/>
    </location>
</feature>
<feature type="compositionally biased region" description="Low complexity" evidence="1">
    <location>
        <begin position="163"/>
        <end position="178"/>
    </location>
</feature>
<dbReference type="Pfam" id="PF13358">
    <property type="entry name" value="DDE_3"/>
    <property type="match status" value="1"/>
</dbReference>
<organism evidence="3 4">
    <name type="scientific">Streptomyces macrosporus</name>
    <dbReference type="NCBI Taxonomy" id="44032"/>
    <lineage>
        <taxon>Bacteria</taxon>
        <taxon>Bacillati</taxon>
        <taxon>Actinomycetota</taxon>
        <taxon>Actinomycetes</taxon>
        <taxon>Kitasatosporales</taxon>
        <taxon>Streptomycetaceae</taxon>
        <taxon>Streptomyces</taxon>
    </lineage>
</organism>
<comment type="caution">
    <text evidence="3">The sequence shown here is derived from an EMBL/GenBank/DDBJ whole genome shotgun (WGS) entry which is preliminary data.</text>
</comment>